<dbReference type="Gene3D" id="2.60.130.10">
    <property type="entry name" value="Aromatic compound dioxygenase"/>
    <property type="match status" value="1"/>
</dbReference>
<dbReference type="RefSeq" id="WP_111316219.1">
    <property type="nucleotide sequence ID" value="NZ_QKZT01000001.1"/>
</dbReference>
<name>A0A2W7RAC0_9BACT</name>
<dbReference type="GO" id="GO:0008199">
    <property type="term" value="F:ferric iron binding"/>
    <property type="evidence" value="ECO:0007669"/>
    <property type="project" value="InterPro"/>
</dbReference>
<dbReference type="InterPro" id="IPR000627">
    <property type="entry name" value="Intradiol_dOase_C"/>
</dbReference>
<dbReference type="OrthoDB" id="933561at2"/>
<dbReference type="Proteomes" id="UP000248882">
    <property type="component" value="Unassembled WGS sequence"/>
</dbReference>
<dbReference type="PANTHER" id="PTHR33711:SF10">
    <property type="entry name" value="INTRADIOL RING-CLEAVAGE DIOXYGENASES DOMAIN-CONTAINING PROTEIN"/>
    <property type="match status" value="1"/>
</dbReference>
<evidence type="ECO:0000256" key="2">
    <source>
        <dbReference type="ARBA" id="ARBA00022964"/>
    </source>
</evidence>
<evidence type="ECO:0000259" key="4">
    <source>
        <dbReference type="Pfam" id="PF00775"/>
    </source>
</evidence>
<dbReference type="PANTHER" id="PTHR33711">
    <property type="entry name" value="DIOXYGENASE, PUTATIVE (AFU_ORTHOLOGUE AFUA_2G02910)-RELATED"/>
    <property type="match status" value="1"/>
</dbReference>
<comment type="similarity">
    <text evidence="1">Belongs to the intradiol ring-cleavage dioxygenase family.</text>
</comment>
<keyword evidence="3" id="KW-0560">Oxidoreductase</keyword>
<dbReference type="SUPFAM" id="SSF49482">
    <property type="entry name" value="Aromatic compound dioxygenase"/>
    <property type="match status" value="1"/>
</dbReference>
<comment type="caution">
    <text evidence="5">The sequence shown here is derived from an EMBL/GenBank/DDBJ whole genome shotgun (WGS) entry which is preliminary data.</text>
</comment>
<evidence type="ECO:0000256" key="3">
    <source>
        <dbReference type="ARBA" id="ARBA00023002"/>
    </source>
</evidence>
<dbReference type="EMBL" id="QKZT01000001">
    <property type="protein sequence ID" value="PZX57913.1"/>
    <property type="molecule type" value="Genomic_DNA"/>
</dbReference>
<dbReference type="Pfam" id="PF00775">
    <property type="entry name" value="Dioxygenase_C"/>
    <property type="match status" value="1"/>
</dbReference>
<sequence length="211" mass="23849">MKNYKLIMGWLMIFIFSSCTGQSLRSNNDKIVGGPCEGCEAIFEFGDEKLNAIDTLPLFLENEPKLKVTGKVLQKDGKTPAADVVLYIYHTNREGIYETKGDEVAWAKRHGFIRGWLRTDSEGNYTFYTFRPGAYPSSNEPEHIHLTVKEPGKSAYYLDEFVFEDDLLLSDEKRKNLPNRGGSGIVTPVKAHGLLTVHRDLILGLNIPDYE</sequence>
<organism evidence="5 6">
    <name type="scientific">Algoriphagus chordae</name>
    <dbReference type="NCBI Taxonomy" id="237019"/>
    <lineage>
        <taxon>Bacteria</taxon>
        <taxon>Pseudomonadati</taxon>
        <taxon>Bacteroidota</taxon>
        <taxon>Cytophagia</taxon>
        <taxon>Cytophagales</taxon>
        <taxon>Cyclobacteriaceae</taxon>
        <taxon>Algoriphagus</taxon>
    </lineage>
</organism>
<proteinExistence type="inferred from homology"/>
<accession>A0A2W7RAC0</accession>
<feature type="domain" description="Intradiol ring-cleavage dioxygenases" evidence="4">
    <location>
        <begin position="65"/>
        <end position="171"/>
    </location>
</feature>
<dbReference type="InterPro" id="IPR050770">
    <property type="entry name" value="Intradiol_RC_Dioxygenase"/>
</dbReference>
<reference evidence="5 6" key="1">
    <citation type="submission" date="2018-06" db="EMBL/GenBank/DDBJ databases">
        <title>Genomic Encyclopedia of Archaeal and Bacterial Type Strains, Phase II (KMG-II): from individual species to whole genera.</title>
        <authorList>
            <person name="Goeker M."/>
        </authorList>
    </citation>
    <scope>NUCLEOTIDE SEQUENCE [LARGE SCALE GENOMIC DNA]</scope>
    <source>
        <strain evidence="5 6">DSM 19830</strain>
    </source>
</reference>
<dbReference type="GO" id="GO:0016702">
    <property type="term" value="F:oxidoreductase activity, acting on single donors with incorporation of molecular oxygen, incorporation of two atoms of oxygen"/>
    <property type="evidence" value="ECO:0007669"/>
    <property type="project" value="InterPro"/>
</dbReference>
<evidence type="ECO:0000313" key="5">
    <source>
        <dbReference type="EMBL" id="PZX57913.1"/>
    </source>
</evidence>
<dbReference type="AlphaFoldDB" id="A0A2W7RAC0"/>
<keyword evidence="6" id="KW-1185">Reference proteome</keyword>
<protein>
    <submittedName>
        <fullName evidence="5">Protocatechuate 3,4-dioxygenase beta subunit</fullName>
    </submittedName>
</protein>
<evidence type="ECO:0000313" key="6">
    <source>
        <dbReference type="Proteomes" id="UP000248882"/>
    </source>
</evidence>
<keyword evidence="2 5" id="KW-0223">Dioxygenase</keyword>
<evidence type="ECO:0000256" key="1">
    <source>
        <dbReference type="ARBA" id="ARBA00007825"/>
    </source>
</evidence>
<dbReference type="InterPro" id="IPR015889">
    <property type="entry name" value="Intradiol_dOase_core"/>
</dbReference>
<gene>
    <name evidence="5" type="ORF">LV85_00096</name>
</gene>
<dbReference type="PROSITE" id="PS51257">
    <property type="entry name" value="PROKAR_LIPOPROTEIN"/>
    <property type="match status" value="1"/>
</dbReference>